<evidence type="ECO:0000313" key="10">
    <source>
        <dbReference type="Proteomes" id="UP001163823"/>
    </source>
</evidence>
<keyword evidence="10" id="KW-1185">Reference proteome</keyword>
<evidence type="ECO:0000313" key="9">
    <source>
        <dbReference type="EMBL" id="KAJ7960661.1"/>
    </source>
</evidence>
<feature type="transmembrane region" description="Helical" evidence="8">
    <location>
        <begin position="27"/>
        <end position="49"/>
    </location>
</feature>
<dbReference type="FunFam" id="1.20.120.1780:FF:000001">
    <property type="entry name" value="4-hydroxybenzoate octaprenyltransferase"/>
    <property type="match status" value="1"/>
</dbReference>
<feature type="transmembrane region" description="Helical" evidence="8">
    <location>
        <begin position="181"/>
        <end position="201"/>
    </location>
</feature>
<dbReference type="AlphaFoldDB" id="A0AAD7LNM4"/>
<evidence type="ECO:0000256" key="2">
    <source>
        <dbReference type="ARBA" id="ARBA00004141"/>
    </source>
</evidence>
<dbReference type="PANTHER" id="PTHR11048">
    <property type="entry name" value="PRENYLTRANSFERASES"/>
    <property type="match status" value="1"/>
</dbReference>
<keyword evidence="7 8" id="KW-0472">Membrane</keyword>
<feature type="transmembrane region" description="Helical" evidence="8">
    <location>
        <begin position="82"/>
        <end position="99"/>
    </location>
</feature>
<proteinExistence type="inferred from homology"/>
<comment type="caution">
    <text evidence="9">The sequence shown here is derived from an EMBL/GenBank/DDBJ whole genome shotgun (WGS) entry which is preliminary data.</text>
</comment>
<dbReference type="GO" id="GO:0005743">
    <property type="term" value="C:mitochondrial inner membrane"/>
    <property type="evidence" value="ECO:0007669"/>
    <property type="project" value="TreeGrafter"/>
</dbReference>
<keyword evidence="6 8" id="KW-1133">Transmembrane helix</keyword>
<feature type="transmembrane region" description="Helical" evidence="8">
    <location>
        <begin position="213"/>
        <end position="231"/>
    </location>
</feature>
<dbReference type="Proteomes" id="UP001163823">
    <property type="component" value="Chromosome 8"/>
</dbReference>
<keyword evidence="5 8" id="KW-0812">Transmembrane</keyword>
<comment type="similarity">
    <text evidence="3">Belongs to the UbiA prenyltransferase family.</text>
</comment>
<dbReference type="KEGG" id="qsa:O6P43_021075"/>
<organism evidence="9 10">
    <name type="scientific">Quillaja saponaria</name>
    <name type="common">Soap bark tree</name>
    <dbReference type="NCBI Taxonomy" id="32244"/>
    <lineage>
        <taxon>Eukaryota</taxon>
        <taxon>Viridiplantae</taxon>
        <taxon>Streptophyta</taxon>
        <taxon>Embryophyta</taxon>
        <taxon>Tracheophyta</taxon>
        <taxon>Spermatophyta</taxon>
        <taxon>Magnoliopsida</taxon>
        <taxon>eudicotyledons</taxon>
        <taxon>Gunneridae</taxon>
        <taxon>Pentapetalae</taxon>
        <taxon>rosids</taxon>
        <taxon>fabids</taxon>
        <taxon>Fabales</taxon>
        <taxon>Quillajaceae</taxon>
        <taxon>Quillaja</taxon>
    </lineage>
</organism>
<name>A0AAD7LNM4_QUISA</name>
<dbReference type="GO" id="GO:0006744">
    <property type="term" value="P:ubiquinone biosynthetic process"/>
    <property type="evidence" value="ECO:0007669"/>
    <property type="project" value="TreeGrafter"/>
</dbReference>
<dbReference type="Pfam" id="PF01040">
    <property type="entry name" value="UbiA"/>
    <property type="match status" value="1"/>
</dbReference>
<dbReference type="Gene3D" id="1.10.357.140">
    <property type="entry name" value="UbiA prenyltransferase"/>
    <property type="match status" value="1"/>
</dbReference>
<comment type="cofactor">
    <cofactor evidence="1">
        <name>Mg(2+)</name>
        <dbReference type="ChEBI" id="CHEBI:18420"/>
    </cofactor>
</comment>
<feature type="transmembrane region" description="Helical" evidence="8">
    <location>
        <begin position="105"/>
        <end position="124"/>
    </location>
</feature>
<dbReference type="EMBL" id="JARAOO010000008">
    <property type="protein sequence ID" value="KAJ7960661.1"/>
    <property type="molecule type" value="Genomic_DNA"/>
</dbReference>
<gene>
    <name evidence="9" type="ORF">O6P43_021075</name>
</gene>
<dbReference type="CDD" id="cd13959">
    <property type="entry name" value="PT_UbiA_COQ2"/>
    <property type="match status" value="1"/>
</dbReference>
<dbReference type="Gene3D" id="1.20.120.1780">
    <property type="entry name" value="UbiA prenyltransferase"/>
    <property type="match status" value="1"/>
</dbReference>
<evidence type="ECO:0000256" key="7">
    <source>
        <dbReference type="ARBA" id="ARBA00023136"/>
    </source>
</evidence>
<dbReference type="PANTHER" id="PTHR11048:SF40">
    <property type="entry name" value="4-HYDROXYBENZOATE POLYPRENYLTRANSFERASE, MITOCHONDRIAL-LIKE ISOFORM X1"/>
    <property type="match status" value="1"/>
</dbReference>
<evidence type="ECO:0000256" key="1">
    <source>
        <dbReference type="ARBA" id="ARBA00001946"/>
    </source>
</evidence>
<protein>
    <submittedName>
        <fullName evidence="9">4-hydroxybenzoate polyprenyltransferase, mitochondrial</fullName>
    </submittedName>
</protein>
<dbReference type="InterPro" id="IPR000537">
    <property type="entry name" value="UbiA_prenyltransferase"/>
</dbReference>
<evidence type="ECO:0000256" key="3">
    <source>
        <dbReference type="ARBA" id="ARBA00005985"/>
    </source>
</evidence>
<evidence type="ECO:0000256" key="5">
    <source>
        <dbReference type="ARBA" id="ARBA00022692"/>
    </source>
</evidence>
<keyword evidence="4" id="KW-0808">Transferase</keyword>
<dbReference type="InterPro" id="IPR044878">
    <property type="entry name" value="UbiA_sf"/>
</dbReference>
<dbReference type="GO" id="GO:0016765">
    <property type="term" value="F:transferase activity, transferring alkyl or aryl (other than methyl) groups"/>
    <property type="evidence" value="ECO:0007669"/>
    <property type="project" value="InterPro"/>
</dbReference>
<evidence type="ECO:0000256" key="6">
    <source>
        <dbReference type="ARBA" id="ARBA00022989"/>
    </source>
</evidence>
<evidence type="ECO:0000256" key="8">
    <source>
        <dbReference type="SAM" id="Phobius"/>
    </source>
</evidence>
<sequence length="233" mass="26231">MIINDILDYDIDRKVERTKSRPIASDVITRFQGLCFFGFQITLGLVILFPVLNNLSRLLGIPFLFLMCTYPLMKRITYWPQAYLGLNFSWGALLGWAAVKGSLDMEALCIVFPLYMGGVFWTLVYETIYGHQDREEDIKVGVKSAPVLLGDSSKKWMTGFAIACIASLVLCGYNAQIGWAYYVFLIAAFGQLAWQIWSVNLSSAADCMSKFSTNKWFGAMVFCGILIGRLLPF</sequence>
<accession>A0AAD7LNM4</accession>
<feature type="transmembrane region" description="Helical" evidence="8">
    <location>
        <begin position="156"/>
        <end position="175"/>
    </location>
</feature>
<reference evidence="9" key="1">
    <citation type="journal article" date="2023" name="Science">
        <title>Elucidation of the pathway for biosynthesis of saponin adjuvants from the soapbark tree.</title>
        <authorList>
            <person name="Reed J."/>
            <person name="Orme A."/>
            <person name="El-Demerdash A."/>
            <person name="Owen C."/>
            <person name="Martin L.B.B."/>
            <person name="Misra R.C."/>
            <person name="Kikuchi S."/>
            <person name="Rejzek M."/>
            <person name="Martin A.C."/>
            <person name="Harkess A."/>
            <person name="Leebens-Mack J."/>
            <person name="Louveau T."/>
            <person name="Stephenson M.J."/>
            <person name="Osbourn A."/>
        </authorList>
    </citation>
    <scope>NUCLEOTIDE SEQUENCE</scope>
    <source>
        <strain evidence="9">S10</strain>
    </source>
</reference>
<evidence type="ECO:0000256" key="4">
    <source>
        <dbReference type="ARBA" id="ARBA00022679"/>
    </source>
</evidence>
<comment type="subcellular location">
    <subcellularLocation>
        <location evidence="2">Membrane</location>
        <topology evidence="2">Multi-pass membrane protein</topology>
    </subcellularLocation>
</comment>
<dbReference type="InterPro" id="IPR039653">
    <property type="entry name" value="Prenyltransferase"/>
</dbReference>